<evidence type="ECO:0000313" key="2">
    <source>
        <dbReference type="Proteomes" id="UP000253529"/>
    </source>
</evidence>
<gene>
    <name evidence="1" type="ORF">DFR50_12272</name>
</gene>
<evidence type="ECO:0000313" key="1">
    <source>
        <dbReference type="EMBL" id="RBP09235.1"/>
    </source>
</evidence>
<keyword evidence="2" id="KW-1185">Reference proteome</keyword>
<dbReference type="Proteomes" id="UP000253529">
    <property type="component" value="Unassembled WGS sequence"/>
</dbReference>
<sequence>MDKDVAIAILSLAKSTDDIIGKLYTEIERIVDKNLKAQFDKAVGDLMGTIARDLIFPIEKFYPDLTIDDQPNQARP</sequence>
<organism evidence="1 2">
    <name type="scientific">Roseiarcus fermentans</name>
    <dbReference type="NCBI Taxonomy" id="1473586"/>
    <lineage>
        <taxon>Bacteria</taxon>
        <taxon>Pseudomonadati</taxon>
        <taxon>Pseudomonadota</taxon>
        <taxon>Alphaproteobacteria</taxon>
        <taxon>Hyphomicrobiales</taxon>
        <taxon>Roseiarcaceae</taxon>
        <taxon>Roseiarcus</taxon>
    </lineage>
</organism>
<dbReference type="OrthoDB" id="9008236at2"/>
<protein>
    <submittedName>
        <fullName evidence="1">Uncharacterized protein</fullName>
    </submittedName>
</protein>
<dbReference type="AlphaFoldDB" id="A0A366F699"/>
<dbReference type="EMBL" id="QNRK01000022">
    <property type="protein sequence ID" value="RBP09235.1"/>
    <property type="molecule type" value="Genomic_DNA"/>
</dbReference>
<reference evidence="1 2" key="1">
    <citation type="submission" date="2018-06" db="EMBL/GenBank/DDBJ databases">
        <title>Genomic Encyclopedia of Type Strains, Phase IV (KMG-IV): sequencing the most valuable type-strain genomes for metagenomic binning, comparative biology and taxonomic classification.</title>
        <authorList>
            <person name="Goeker M."/>
        </authorList>
    </citation>
    <scope>NUCLEOTIDE SEQUENCE [LARGE SCALE GENOMIC DNA]</scope>
    <source>
        <strain evidence="1 2">DSM 24875</strain>
    </source>
</reference>
<proteinExistence type="predicted"/>
<dbReference type="RefSeq" id="WP_113890848.1">
    <property type="nucleotide sequence ID" value="NZ_QNRK01000022.1"/>
</dbReference>
<accession>A0A366F699</accession>
<comment type="caution">
    <text evidence="1">The sequence shown here is derived from an EMBL/GenBank/DDBJ whole genome shotgun (WGS) entry which is preliminary data.</text>
</comment>
<name>A0A366F699_9HYPH</name>